<gene>
    <name evidence="1" type="ORF">MTR67_027283</name>
</gene>
<dbReference type="EMBL" id="CP133617">
    <property type="protein sequence ID" value="WMV33898.1"/>
    <property type="molecule type" value="Genomic_DNA"/>
</dbReference>
<dbReference type="Proteomes" id="UP001234989">
    <property type="component" value="Chromosome 6"/>
</dbReference>
<sequence length="124" mass="14338">VILSNPCQQDQISQDLIMNYGTIHPSLGTTIHHQLNHVNIVIPKKKRLLGTNKVNDDDLKLKKIMHRDLERQRRQGMSALHSSLTSLLFIHYVKEKRGKVEFTRDIYFSSLESIELAMGFIDNL</sequence>
<protein>
    <submittedName>
        <fullName evidence="1">Uncharacterized protein</fullName>
    </submittedName>
</protein>
<keyword evidence="2" id="KW-1185">Reference proteome</keyword>
<organism evidence="1 2">
    <name type="scientific">Solanum verrucosum</name>
    <dbReference type="NCBI Taxonomy" id="315347"/>
    <lineage>
        <taxon>Eukaryota</taxon>
        <taxon>Viridiplantae</taxon>
        <taxon>Streptophyta</taxon>
        <taxon>Embryophyta</taxon>
        <taxon>Tracheophyta</taxon>
        <taxon>Spermatophyta</taxon>
        <taxon>Magnoliopsida</taxon>
        <taxon>eudicotyledons</taxon>
        <taxon>Gunneridae</taxon>
        <taxon>Pentapetalae</taxon>
        <taxon>asterids</taxon>
        <taxon>lamiids</taxon>
        <taxon>Solanales</taxon>
        <taxon>Solanaceae</taxon>
        <taxon>Solanoideae</taxon>
        <taxon>Solaneae</taxon>
        <taxon>Solanum</taxon>
    </lineage>
</organism>
<accession>A0AAF0R3C6</accession>
<name>A0AAF0R3C6_SOLVR</name>
<proteinExistence type="predicted"/>
<evidence type="ECO:0000313" key="1">
    <source>
        <dbReference type="EMBL" id="WMV33898.1"/>
    </source>
</evidence>
<dbReference type="AlphaFoldDB" id="A0AAF0R3C6"/>
<feature type="non-terminal residue" evidence="1">
    <location>
        <position position="1"/>
    </location>
</feature>
<reference evidence="1" key="1">
    <citation type="submission" date="2023-08" db="EMBL/GenBank/DDBJ databases">
        <title>A de novo genome assembly of Solanum verrucosum Schlechtendal, a Mexican diploid species geographically isolated from the other diploid A-genome species in potato relatives.</title>
        <authorList>
            <person name="Hosaka K."/>
        </authorList>
    </citation>
    <scope>NUCLEOTIDE SEQUENCE</scope>
    <source>
        <tissue evidence="1">Young leaves</tissue>
    </source>
</reference>
<evidence type="ECO:0000313" key="2">
    <source>
        <dbReference type="Proteomes" id="UP001234989"/>
    </source>
</evidence>